<dbReference type="EMBL" id="CAJPVI010000012">
    <property type="protein sequence ID" value="CAG2143596.1"/>
    <property type="molecule type" value="Genomic_DNA"/>
</dbReference>
<dbReference type="PANTHER" id="PTHR34820:SF4">
    <property type="entry name" value="INNER MEMBRANE PROTEIN YEBZ"/>
    <property type="match status" value="1"/>
</dbReference>
<evidence type="ECO:0000256" key="5">
    <source>
        <dbReference type="ARBA" id="ARBA00023136"/>
    </source>
</evidence>
<comment type="subcellular location">
    <subcellularLocation>
        <location evidence="1">Cell membrane</location>
        <topology evidence="1">Multi-pass membrane protein</topology>
    </subcellularLocation>
</comment>
<feature type="domain" description="Copper resistance protein D" evidence="7">
    <location>
        <begin position="190"/>
        <end position="296"/>
    </location>
</feature>
<evidence type="ECO:0000256" key="2">
    <source>
        <dbReference type="ARBA" id="ARBA00022475"/>
    </source>
</evidence>
<feature type="transmembrane region" description="Helical" evidence="6">
    <location>
        <begin position="230"/>
        <end position="250"/>
    </location>
</feature>
<keyword evidence="9" id="KW-1185">Reference proteome</keyword>
<evidence type="ECO:0000256" key="3">
    <source>
        <dbReference type="ARBA" id="ARBA00022692"/>
    </source>
</evidence>
<evidence type="ECO:0000313" key="9">
    <source>
        <dbReference type="Proteomes" id="UP000672657"/>
    </source>
</evidence>
<feature type="transmembrane region" description="Helical" evidence="6">
    <location>
        <begin position="117"/>
        <end position="134"/>
    </location>
</feature>
<dbReference type="InterPro" id="IPR047689">
    <property type="entry name" value="CopD"/>
</dbReference>
<feature type="transmembrane region" description="Helical" evidence="6">
    <location>
        <begin position="279"/>
        <end position="297"/>
    </location>
</feature>
<keyword evidence="2" id="KW-1003">Cell membrane</keyword>
<keyword evidence="4 6" id="KW-1133">Transmembrane helix</keyword>
<gene>
    <name evidence="8" type="primary">copD</name>
    <name evidence="8" type="ORF">LMG26411_02406</name>
</gene>
<evidence type="ECO:0000256" key="4">
    <source>
        <dbReference type="ARBA" id="ARBA00022989"/>
    </source>
</evidence>
<dbReference type="RefSeq" id="WP_211953491.1">
    <property type="nucleotide sequence ID" value="NZ_CAJPVI010000012.1"/>
</dbReference>
<evidence type="ECO:0000256" key="6">
    <source>
        <dbReference type="SAM" id="Phobius"/>
    </source>
</evidence>
<dbReference type="InterPro" id="IPR032694">
    <property type="entry name" value="CopC/D"/>
</dbReference>
<dbReference type="Pfam" id="PF05425">
    <property type="entry name" value="CopD"/>
    <property type="match status" value="1"/>
</dbReference>
<protein>
    <submittedName>
        <fullName evidence="8">Copper resistance protein D</fullName>
    </submittedName>
</protein>
<proteinExistence type="predicted"/>
<evidence type="ECO:0000256" key="1">
    <source>
        <dbReference type="ARBA" id="ARBA00004651"/>
    </source>
</evidence>
<accession>A0ABM8TFT0</accession>
<dbReference type="NCBIfam" id="NF033808">
    <property type="entry name" value="copper_CopD"/>
    <property type="match status" value="1"/>
</dbReference>
<name>A0ABM8TFT0_9BURK</name>
<evidence type="ECO:0000259" key="7">
    <source>
        <dbReference type="Pfam" id="PF05425"/>
    </source>
</evidence>
<keyword evidence="5 6" id="KW-0472">Membrane</keyword>
<evidence type="ECO:0000313" key="8">
    <source>
        <dbReference type="EMBL" id="CAG2143596.1"/>
    </source>
</evidence>
<feature type="transmembrane region" description="Helical" evidence="6">
    <location>
        <begin position="93"/>
        <end position="110"/>
    </location>
</feature>
<comment type="caution">
    <text evidence="8">The sequence shown here is derived from an EMBL/GenBank/DDBJ whole genome shotgun (WGS) entry which is preliminary data.</text>
</comment>
<organism evidence="8 9">
    <name type="scientific">Cupriavidus numazuensis</name>
    <dbReference type="NCBI Taxonomy" id="221992"/>
    <lineage>
        <taxon>Bacteria</taxon>
        <taxon>Pseudomonadati</taxon>
        <taxon>Pseudomonadota</taxon>
        <taxon>Betaproteobacteria</taxon>
        <taxon>Burkholderiales</taxon>
        <taxon>Burkholderiaceae</taxon>
        <taxon>Cupriavidus</taxon>
    </lineage>
</organism>
<dbReference type="Proteomes" id="UP000672657">
    <property type="component" value="Unassembled WGS sequence"/>
</dbReference>
<dbReference type="InterPro" id="IPR008457">
    <property type="entry name" value="Cu-R_CopD_dom"/>
</dbReference>
<feature type="transmembrane region" description="Helical" evidence="6">
    <location>
        <begin position="44"/>
        <end position="65"/>
    </location>
</feature>
<feature type="transmembrane region" description="Helical" evidence="6">
    <location>
        <begin position="154"/>
        <end position="173"/>
    </location>
</feature>
<keyword evidence="3 6" id="KW-0812">Transmembrane</keyword>
<sequence>MEADWATIAVRFALYVDLMLLFGVPLAAKLWLRVEGRPGWHGGRVAAWAAGAGIVLSFASLVLAVKTMTGVASYGEIDSDTVWMIAAETDFGVAWQVRVFALLACLLATLAPCLRRVRVIQLPAAAIALSTLAWGGHGVMDEGIRHTVHLSADIIHLLAAGAWVGALVAFVRMSSPGCTATDDSVAELSRAANGFAHIGTGIVFALVLTGTVNYVMIAGPTLSGLLTTRYGTLLLAKLALFGVMLALAAVNRYRLGPRLAHAVRTGDNRTALAALRRSLRFESGCAMLVLLLVAWLGTLSPVP</sequence>
<feature type="transmembrane region" description="Helical" evidence="6">
    <location>
        <begin position="12"/>
        <end position="32"/>
    </location>
</feature>
<reference evidence="8 9" key="1">
    <citation type="submission" date="2021-03" db="EMBL/GenBank/DDBJ databases">
        <authorList>
            <person name="Peeters C."/>
        </authorList>
    </citation>
    <scope>NUCLEOTIDE SEQUENCE [LARGE SCALE GENOMIC DNA]</scope>
    <source>
        <strain evidence="8 9">LMG 26411</strain>
    </source>
</reference>
<feature type="transmembrane region" description="Helical" evidence="6">
    <location>
        <begin position="194"/>
        <end position="218"/>
    </location>
</feature>
<dbReference type="PANTHER" id="PTHR34820">
    <property type="entry name" value="INNER MEMBRANE PROTEIN YEBZ"/>
    <property type="match status" value="1"/>
</dbReference>